<dbReference type="PROSITE" id="PS51736">
    <property type="entry name" value="RECOMBINASES_3"/>
    <property type="match status" value="1"/>
</dbReference>
<dbReference type="AlphaFoldDB" id="Q2Y572"/>
<feature type="region of interest" description="Disordered" evidence="2">
    <location>
        <begin position="15"/>
        <end position="36"/>
    </location>
</feature>
<keyword evidence="5" id="KW-1185">Reference proteome</keyword>
<evidence type="ECO:0000313" key="5">
    <source>
        <dbReference type="Proteomes" id="UP000002718"/>
    </source>
</evidence>
<dbReference type="HOGENOM" id="CLU_010686_9_6_4"/>
<feature type="compositionally biased region" description="Basic residues" evidence="2">
    <location>
        <begin position="23"/>
        <end position="32"/>
    </location>
</feature>
<reference evidence="4 5" key="2">
    <citation type="journal article" date="2008" name="Appl. Environ. Microbiol.">
        <title>Complete genome sequence of Nitrosospira multiformis, an ammonia-oxidizing bacterium from the soil environment.</title>
        <authorList>
            <person name="Norton J.M."/>
            <person name="Klotz M.G."/>
            <person name="Stein L.Y."/>
            <person name="Arp D.J."/>
            <person name="Bottomley P.J."/>
            <person name="Chain P.S."/>
            <person name="Hauser L.J."/>
            <person name="Land M.L."/>
            <person name="Larimer F.W."/>
            <person name="Shin M.W."/>
            <person name="Starkenburg S.R."/>
        </authorList>
    </citation>
    <scope>NUCLEOTIDE SEQUENCE [LARGE SCALE GENOMIC DNA]</scope>
    <source>
        <strain evidence="5">ATCC 25196 / NCIMB 11849 / C 71</strain>
        <plasmid evidence="5">pNITMU2</plasmid>
    </source>
</reference>
<dbReference type="InterPro" id="IPR006119">
    <property type="entry name" value="Resolv_N"/>
</dbReference>
<dbReference type="Pfam" id="PF00239">
    <property type="entry name" value="Resolvase"/>
    <property type="match status" value="1"/>
</dbReference>
<dbReference type="SUPFAM" id="SSF53041">
    <property type="entry name" value="Resolvase-like"/>
    <property type="match status" value="1"/>
</dbReference>
<dbReference type="Gene3D" id="1.10.10.60">
    <property type="entry name" value="Homeodomain-like"/>
    <property type="match status" value="1"/>
</dbReference>
<dbReference type="InterPro" id="IPR036162">
    <property type="entry name" value="Resolvase-like_N_sf"/>
</dbReference>
<proteinExistence type="inferred from homology"/>
<dbReference type="GO" id="GO:0003677">
    <property type="term" value="F:DNA binding"/>
    <property type="evidence" value="ECO:0007669"/>
    <property type="project" value="InterPro"/>
</dbReference>
<accession>Q2Y572</accession>
<dbReference type="SUPFAM" id="SSF46689">
    <property type="entry name" value="Homeodomain-like"/>
    <property type="match status" value="1"/>
</dbReference>
<organism evidence="4 5">
    <name type="scientific">Nitrosospira multiformis (strain ATCC 25196 / NCIMB 11849 / C 71)</name>
    <dbReference type="NCBI Taxonomy" id="323848"/>
    <lineage>
        <taxon>Bacteria</taxon>
        <taxon>Pseudomonadati</taxon>
        <taxon>Pseudomonadota</taxon>
        <taxon>Betaproteobacteria</taxon>
        <taxon>Nitrosomonadales</taxon>
        <taxon>Nitrosomonadaceae</taxon>
        <taxon>Nitrosospira</taxon>
    </lineage>
</organism>
<evidence type="ECO:0000256" key="1">
    <source>
        <dbReference type="ARBA" id="ARBA00009913"/>
    </source>
</evidence>
<dbReference type="Proteomes" id="UP000002718">
    <property type="component" value="Plasmid 2"/>
</dbReference>
<sequence>MGALAEFERSLISERSKAGMQAARRRGKHVGRPGKLSQEQINHAAQMVREGRETVSGMAGLLNVDRGTLRRALKANKLYSF</sequence>
<comment type="similarity">
    <text evidence="1">Belongs to the site-specific recombinase resolvase family.</text>
</comment>
<reference evidence="5" key="1">
    <citation type="submission" date="2005-08" db="EMBL/GenBank/DDBJ databases">
        <title>Complete sequence of plasmid 2 of Nitrosospira multiformis ATCC 25196.</title>
        <authorList>
            <person name="Copeland A."/>
            <person name="Lucas S."/>
            <person name="Lapidus A."/>
            <person name="Barry K."/>
            <person name="Detter J.C."/>
            <person name="Glavina T."/>
            <person name="Hammon N."/>
            <person name="Israni S."/>
            <person name="Pitluck S."/>
            <person name="Chain P."/>
            <person name="Malfatti S."/>
            <person name="Shin M."/>
            <person name="Vergez L."/>
            <person name="Schmutz J."/>
            <person name="Larimer F."/>
            <person name="Land M."/>
            <person name="Hauser L."/>
            <person name="Kyrpides N."/>
            <person name="Lykidis A."/>
            <person name="Richardson P."/>
        </authorList>
    </citation>
    <scope>NUCLEOTIDE SEQUENCE [LARGE SCALE GENOMIC DNA]</scope>
    <source>
        <strain evidence="5">ATCC 25196 / NCIMB 11849 / C 71</strain>
        <plasmid evidence="5">pNITMU2</plasmid>
    </source>
</reference>
<geneLocation type="plasmid" evidence="5">
    <name>pNITMU2</name>
</geneLocation>
<dbReference type="EMBL" id="CP000105">
    <property type="protein sequence ID" value="ABB76099.1"/>
    <property type="molecule type" value="Genomic_DNA"/>
</dbReference>
<evidence type="ECO:0000256" key="2">
    <source>
        <dbReference type="SAM" id="MobiDB-lite"/>
    </source>
</evidence>
<dbReference type="KEGG" id="nmu:NmulC_2795"/>
<keyword evidence="4" id="KW-0614">Plasmid</keyword>
<dbReference type="GO" id="GO:0000150">
    <property type="term" value="F:DNA strand exchange activity"/>
    <property type="evidence" value="ECO:0007669"/>
    <property type="project" value="InterPro"/>
</dbReference>
<dbReference type="InterPro" id="IPR009057">
    <property type="entry name" value="Homeodomain-like_sf"/>
</dbReference>
<name>Q2Y572_NITMU</name>
<protein>
    <submittedName>
        <fullName evidence="4">Site-specific recombinase, resolvase family</fullName>
    </submittedName>
</protein>
<evidence type="ECO:0000259" key="3">
    <source>
        <dbReference type="PROSITE" id="PS51736"/>
    </source>
</evidence>
<dbReference type="Gene3D" id="3.40.50.1390">
    <property type="entry name" value="Resolvase, N-terminal catalytic domain"/>
    <property type="match status" value="1"/>
</dbReference>
<evidence type="ECO:0000313" key="4">
    <source>
        <dbReference type="EMBL" id="ABB76099.1"/>
    </source>
</evidence>
<feature type="domain" description="Resolvase/invertase-type recombinase catalytic" evidence="3">
    <location>
        <begin position="1"/>
        <end position="27"/>
    </location>
</feature>
<gene>
    <name evidence="4" type="ordered locus">NmulC_2795</name>
</gene>